<name>A0AAD1U178_EUPCR</name>
<evidence type="ECO:0000256" key="1">
    <source>
        <dbReference type="SAM" id="MobiDB-lite"/>
    </source>
</evidence>
<sequence length="444" mass="50478">MRQKQKMASANTRKRAMNGAKPDGKPRPEKAPNSSLEAKNSNIYHNVSGSFVQGSSHNPELGGSFGVILNKSKEVEVRKGGSLFSISYQRDDRFKRYTEVFDKLHTDLKEEIDKKKEEEIKINEDSRNIKKEGIYIDKDEVLIDIKKIYEFPEPPKPPTPKGFFNRKVGFGSNDLGKGGMLNDDYKTSFLTGDSNFTDISNLKTSNTYLYNDLNKLGEMKQPPDMDPEMLRLLKENQIKVGVDTEEKEEPGIYTVPSFPNQLIHPESDIQRRMKEIKEESEARVCIEDIDRIKEEIQNPSNGIPCTDTLAEIAELDLLSLNKLFEIPEYLIVRKAPREQNLLAHFANPASPKQTSLVKNKSFLSSIKDKNMQSSDKSQVEVKEEGKDANVKEEVSETEAPQKESEPPQTNDEKIKKLQEDTQKMQKAEAEDIDDKPSKEVSEEC</sequence>
<protein>
    <submittedName>
        <fullName evidence="2">Uncharacterized protein</fullName>
    </submittedName>
</protein>
<feature type="region of interest" description="Disordered" evidence="1">
    <location>
        <begin position="1"/>
        <end position="41"/>
    </location>
</feature>
<feature type="region of interest" description="Disordered" evidence="1">
    <location>
        <begin position="367"/>
        <end position="444"/>
    </location>
</feature>
<organism evidence="2 3">
    <name type="scientific">Euplotes crassus</name>
    <dbReference type="NCBI Taxonomy" id="5936"/>
    <lineage>
        <taxon>Eukaryota</taxon>
        <taxon>Sar</taxon>
        <taxon>Alveolata</taxon>
        <taxon>Ciliophora</taxon>
        <taxon>Intramacronucleata</taxon>
        <taxon>Spirotrichea</taxon>
        <taxon>Hypotrichia</taxon>
        <taxon>Euplotida</taxon>
        <taxon>Euplotidae</taxon>
        <taxon>Moneuplotes</taxon>
    </lineage>
</organism>
<dbReference type="AlphaFoldDB" id="A0AAD1U178"/>
<accession>A0AAD1U178</accession>
<dbReference type="Proteomes" id="UP001295684">
    <property type="component" value="Unassembled WGS sequence"/>
</dbReference>
<feature type="compositionally biased region" description="Polar residues" evidence="1">
    <location>
        <begin position="32"/>
        <end position="41"/>
    </location>
</feature>
<keyword evidence="3" id="KW-1185">Reference proteome</keyword>
<comment type="caution">
    <text evidence="2">The sequence shown here is derived from an EMBL/GenBank/DDBJ whole genome shotgun (WGS) entry which is preliminary data.</text>
</comment>
<dbReference type="EMBL" id="CAMPGE010001373">
    <property type="protein sequence ID" value="CAI2360156.1"/>
    <property type="molecule type" value="Genomic_DNA"/>
</dbReference>
<proteinExistence type="predicted"/>
<evidence type="ECO:0000313" key="3">
    <source>
        <dbReference type="Proteomes" id="UP001295684"/>
    </source>
</evidence>
<evidence type="ECO:0000313" key="2">
    <source>
        <dbReference type="EMBL" id="CAI2360156.1"/>
    </source>
</evidence>
<gene>
    <name evidence="2" type="ORF">ECRASSUSDP1_LOCUS1454</name>
</gene>
<reference evidence="2" key="1">
    <citation type="submission" date="2023-07" db="EMBL/GenBank/DDBJ databases">
        <authorList>
            <consortium name="AG Swart"/>
            <person name="Singh M."/>
            <person name="Singh A."/>
            <person name="Seah K."/>
            <person name="Emmerich C."/>
        </authorList>
    </citation>
    <scope>NUCLEOTIDE SEQUENCE</scope>
    <source>
        <strain evidence="2">DP1</strain>
    </source>
</reference>
<feature type="compositionally biased region" description="Basic and acidic residues" evidence="1">
    <location>
        <begin position="377"/>
        <end position="444"/>
    </location>
</feature>
<feature type="compositionally biased region" description="Polar residues" evidence="1">
    <location>
        <begin position="1"/>
        <end position="11"/>
    </location>
</feature>